<dbReference type="AlphaFoldDB" id="A0A6A3CW97"/>
<gene>
    <name evidence="1" type="ORF">F3Y22_tig00001732pilonHSYRG00060</name>
</gene>
<evidence type="ECO:0000313" key="2">
    <source>
        <dbReference type="Proteomes" id="UP000436088"/>
    </source>
</evidence>
<sequence length="449" mass="50147">MPCRCGSRSTLRDDLTDNLVCANCYSVLDFDNYDAQIGGINGPTGTNIHIGYAGTGSLYSYKDKKLFVAKDLIHEYTTSLKISNSESEVTSMIDEITDGEFGDGDWFHILIGACSYVVMRRDKKFLPAAEVAEVVGCDVYELGRMIARVVKFMKLSLPEVSIAGGPLPVVAAVMAFVAELNGVDGFKIEDVAKNVRAMVSTTKSRYKELLAALVKVAQVLPWGKDITVKNVVKYAPFVIRYMELKSMEVPGEGGEVVENFDIDDVVHECLQKVAAYGDDENLFNGNWRYFEGGNRSGLTEKTWKESQERKSRGVKLHAYKDWWSGKSELSKKLLLEQILEKEVGLDMMPPSYIAGCKAIERRRQKINAAKVRINKIMNPSCTVSDGCDNFNSSEVGCAGKKRKRRPGSEIDWEDFVIEALLLHRVKEEDIEKGHYRALLGLHVFNSGMR</sequence>
<dbReference type="Gene3D" id="1.10.472.10">
    <property type="entry name" value="Cyclin-like"/>
    <property type="match status" value="1"/>
</dbReference>
<dbReference type="InterPro" id="IPR053340">
    <property type="entry name" value="PTF2"/>
</dbReference>
<comment type="caution">
    <text evidence="1">The sequence shown here is derived from an EMBL/GenBank/DDBJ whole genome shotgun (WGS) entry which is preliminary data.</text>
</comment>
<keyword evidence="2" id="KW-1185">Reference proteome</keyword>
<protein>
    <submittedName>
        <fullName evidence="1">Vacuoleless1 (VCL1) isoform 1</fullName>
    </submittedName>
</protein>
<dbReference type="EMBL" id="VEPZ02000135">
    <property type="protein sequence ID" value="KAE8732767.1"/>
    <property type="molecule type" value="Genomic_DNA"/>
</dbReference>
<dbReference type="CDD" id="cd00043">
    <property type="entry name" value="CYCLIN_SF"/>
    <property type="match status" value="1"/>
</dbReference>
<proteinExistence type="predicted"/>
<accession>A0A6A3CW97</accession>
<organism evidence="1 2">
    <name type="scientific">Hibiscus syriacus</name>
    <name type="common">Rose of Sharon</name>
    <dbReference type="NCBI Taxonomy" id="106335"/>
    <lineage>
        <taxon>Eukaryota</taxon>
        <taxon>Viridiplantae</taxon>
        <taxon>Streptophyta</taxon>
        <taxon>Embryophyta</taxon>
        <taxon>Tracheophyta</taxon>
        <taxon>Spermatophyta</taxon>
        <taxon>Magnoliopsida</taxon>
        <taxon>eudicotyledons</taxon>
        <taxon>Gunneridae</taxon>
        <taxon>Pentapetalae</taxon>
        <taxon>rosids</taxon>
        <taxon>malvids</taxon>
        <taxon>Malvales</taxon>
        <taxon>Malvaceae</taxon>
        <taxon>Malvoideae</taxon>
        <taxon>Hibiscus</taxon>
    </lineage>
</organism>
<dbReference type="PANTHER" id="PTHR48428:SF1">
    <property type="entry name" value="PLANT-SPECIFIC TFIIB-RELATED PROTEIN PTF2"/>
    <property type="match status" value="1"/>
</dbReference>
<dbReference type="PANTHER" id="PTHR48428">
    <property type="entry name" value="PLANT-SPECIFIC TFIIB-RELATED PROTEIN PTF2"/>
    <property type="match status" value="1"/>
</dbReference>
<evidence type="ECO:0000313" key="1">
    <source>
        <dbReference type="EMBL" id="KAE8732767.1"/>
    </source>
</evidence>
<reference evidence="1" key="1">
    <citation type="submission" date="2019-09" db="EMBL/GenBank/DDBJ databases">
        <title>Draft genome information of white flower Hibiscus syriacus.</title>
        <authorList>
            <person name="Kim Y.-M."/>
        </authorList>
    </citation>
    <scope>NUCLEOTIDE SEQUENCE [LARGE SCALE GENOMIC DNA]</scope>
    <source>
        <strain evidence="1">YM2019G1</strain>
    </source>
</reference>
<dbReference type="Proteomes" id="UP000436088">
    <property type="component" value="Unassembled WGS sequence"/>
</dbReference>
<name>A0A6A3CW97_HIBSY</name>